<dbReference type="EMBL" id="VXIV02000164">
    <property type="protein sequence ID" value="KAF6040247.1"/>
    <property type="molecule type" value="Genomic_DNA"/>
</dbReference>
<accession>A0A7J7KQ12</accession>
<proteinExistence type="predicted"/>
<feature type="compositionally biased region" description="Polar residues" evidence="1">
    <location>
        <begin position="23"/>
        <end position="36"/>
    </location>
</feature>
<gene>
    <name evidence="2" type="ORF">EB796_001461</name>
</gene>
<name>A0A7J7KQ12_BUGNE</name>
<feature type="region of interest" description="Disordered" evidence="1">
    <location>
        <begin position="1"/>
        <end position="40"/>
    </location>
</feature>
<evidence type="ECO:0000256" key="1">
    <source>
        <dbReference type="SAM" id="MobiDB-lite"/>
    </source>
</evidence>
<evidence type="ECO:0000313" key="2">
    <source>
        <dbReference type="EMBL" id="KAF6040247.1"/>
    </source>
</evidence>
<protein>
    <submittedName>
        <fullName evidence="2">Uncharacterized protein</fullName>
    </submittedName>
</protein>
<feature type="region of interest" description="Disordered" evidence="1">
    <location>
        <begin position="380"/>
        <end position="430"/>
    </location>
</feature>
<feature type="compositionally biased region" description="Low complexity" evidence="1">
    <location>
        <begin position="337"/>
        <end position="350"/>
    </location>
</feature>
<feature type="region of interest" description="Disordered" evidence="1">
    <location>
        <begin position="167"/>
        <end position="186"/>
    </location>
</feature>
<keyword evidence="3" id="KW-1185">Reference proteome</keyword>
<evidence type="ECO:0000313" key="3">
    <source>
        <dbReference type="Proteomes" id="UP000593567"/>
    </source>
</evidence>
<feature type="compositionally biased region" description="Polar residues" evidence="1">
    <location>
        <begin position="394"/>
        <end position="420"/>
    </location>
</feature>
<feature type="region of interest" description="Disordered" evidence="1">
    <location>
        <begin position="335"/>
        <end position="365"/>
    </location>
</feature>
<organism evidence="2 3">
    <name type="scientific">Bugula neritina</name>
    <name type="common">Brown bryozoan</name>
    <name type="synonym">Sertularia neritina</name>
    <dbReference type="NCBI Taxonomy" id="10212"/>
    <lineage>
        <taxon>Eukaryota</taxon>
        <taxon>Metazoa</taxon>
        <taxon>Spiralia</taxon>
        <taxon>Lophotrochozoa</taxon>
        <taxon>Bryozoa</taxon>
        <taxon>Gymnolaemata</taxon>
        <taxon>Cheilostomatida</taxon>
        <taxon>Flustrina</taxon>
        <taxon>Buguloidea</taxon>
        <taxon>Bugulidae</taxon>
        <taxon>Bugula</taxon>
    </lineage>
</organism>
<comment type="caution">
    <text evidence="2">The sequence shown here is derived from an EMBL/GenBank/DDBJ whole genome shotgun (WGS) entry which is preliminary data.</text>
</comment>
<sequence>MKSFDGDREERLSLENDDEMLTNDRSYASDTSNSRSFLEDVNEEVPGQNFIERYTKLLRRLAAEEDLKKLNANAGRPTRVAGLRDPHIGEFYDREHLEPRDLYNQYDDEQVTSGDTCDEMPSFGDDTFQRKNLAPATFLGVMNSGEPYQQHDLSIPDYGDQLVSELTYSKRSSSEDSSQERRAVPRQCWTEVASTSKVNDSYGYSLSHENSSSNDYSTRERDEAAGYVWLKKETDRYLTKYTPVSPKIYYNNDGPSTSYAKVNYNNDGPSTSYAKTYYNNDGPSTLYAPPTQPVSHGIKVSPKSSFKKKLTSLGTFFKGSKKNKVFPAALSNINKQPVTTQPPKAAPPATNLSKPSPKGKALMPKRNGANVMASKFKSQANATNAVKSPLKPTKQPNQMQIKNTEPPKTNKTSITRSQPNAAKLTEKNARARPKKIKIVQTKTSKMRACRNLSLCRATDVLATPVSDNMPCMAGETAARVLIGAAEDDLTAVTGLLGSIAKYITRNSFN</sequence>
<feature type="compositionally biased region" description="Basic and acidic residues" evidence="1">
    <location>
        <begin position="172"/>
        <end position="183"/>
    </location>
</feature>
<feature type="compositionally biased region" description="Basic and acidic residues" evidence="1">
    <location>
        <begin position="1"/>
        <end position="14"/>
    </location>
</feature>
<dbReference type="Proteomes" id="UP000593567">
    <property type="component" value="Unassembled WGS sequence"/>
</dbReference>
<dbReference type="AlphaFoldDB" id="A0A7J7KQ12"/>
<reference evidence="2" key="1">
    <citation type="submission" date="2020-06" db="EMBL/GenBank/DDBJ databases">
        <title>Draft genome of Bugula neritina, a colonial animal packing powerful symbionts and potential medicines.</title>
        <authorList>
            <person name="Rayko M."/>
        </authorList>
    </citation>
    <scope>NUCLEOTIDE SEQUENCE [LARGE SCALE GENOMIC DNA]</scope>
    <source>
        <strain evidence="2">Kwan_BN1</strain>
    </source>
</reference>